<sequence>MSDDTTQPEPEEIDSDEVEAHSADVLGLQKLKTEKGPQYSSPGMSCSSCYGASC</sequence>
<protein>
    <recommendedName>
        <fullName evidence="4">Thiazolylpeptide-type bacteriocin</fullName>
    </recommendedName>
</protein>
<dbReference type="EMBL" id="JAAATY010000017">
    <property type="protein sequence ID" value="NRN67904.1"/>
    <property type="molecule type" value="Genomic_DNA"/>
</dbReference>
<accession>A0ABX2F9U6</accession>
<keyword evidence="3" id="KW-1185">Reference proteome</keyword>
<reference evidence="2 3" key="1">
    <citation type="submission" date="2020-01" db="EMBL/GenBank/DDBJ databases">
        <title>Kibdelosporangium persica a novel Actinomycetes from a hot desert in Iran.</title>
        <authorList>
            <person name="Safaei N."/>
            <person name="Zaburannyi N."/>
            <person name="Mueller R."/>
            <person name="Wink J."/>
        </authorList>
    </citation>
    <scope>NUCLEOTIDE SEQUENCE [LARGE SCALE GENOMIC DNA]</scope>
    <source>
        <strain evidence="2 3">4NS15</strain>
    </source>
</reference>
<evidence type="ECO:0000256" key="1">
    <source>
        <dbReference type="SAM" id="MobiDB-lite"/>
    </source>
</evidence>
<gene>
    <name evidence="2" type="ORF">GC106_51450</name>
</gene>
<dbReference type="Proteomes" id="UP000763557">
    <property type="component" value="Unassembled WGS sequence"/>
</dbReference>
<proteinExistence type="predicted"/>
<dbReference type="RefSeq" id="WP_173136387.1">
    <property type="nucleotide sequence ID" value="NZ_CBCSGW010000009.1"/>
</dbReference>
<comment type="caution">
    <text evidence="2">The sequence shown here is derived from an EMBL/GenBank/DDBJ whole genome shotgun (WGS) entry which is preliminary data.</text>
</comment>
<organism evidence="2 3">
    <name type="scientific">Kibdelosporangium persicum</name>
    <dbReference type="NCBI Taxonomy" id="2698649"/>
    <lineage>
        <taxon>Bacteria</taxon>
        <taxon>Bacillati</taxon>
        <taxon>Actinomycetota</taxon>
        <taxon>Actinomycetes</taxon>
        <taxon>Pseudonocardiales</taxon>
        <taxon>Pseudonocardiaceae</taxon>
        <taxon>Kibdelosporangium</taxon>
    </lineage>
</organism>
<evidence type="ECO:0000313" key="3">
    <source>
        <dbReference type="Proteomes" id="UP000763557"/>
    </source>
</evidence>
<feature type="region of interest" description="Disordered" evidence="1">
    <location>
        <begin position="1"/>
        <end position="22"/>
    </location>
</feature>
<evidence type="ECO:0000313" key="2">
    <source>
        <dbReference type="EMBL" id="NRN67904.1"/>
    </source>
</evidence>
<name>A0ABX2F9U6_9PSEU</name>
<evidence type="ECO:0008006" key="4">
    <source>
        <dbReference type="Google" id="ProtNLM"/>
    </source>
</evidence>